<proteinExistence type="predicted"/>
<dbReference type="AlphaFoldDB" id="J3M8V0"/>
<evidence type="ECO:0000313" key="3">
    <source>
        <dbReference type="Proteomes" id="UP000006038"/>
    </source>
</evidence>
<evidence type="ECO:0000256" key="1">
    <source>
        <dbReference type="SAM" id="MobiDB-lite"/>
    </source>
</evidence>
<protein>
    <submittedName>
        <fullName evidence="2">Uncharacterized protein</fullName>
    </submittedName>
</protein>
<name>J3M8V0_ORYBR</name>
<accession>J3M8V0</accession>
<reference evidence="2" key="1">
    <citation type="journal article" date="2013" name="Nat. Commun.">
        <title>Whole-genome sequencing of Oryza brachyantha reveals mechanisms underlying Oryza genome evolution.</title>
        <authorList>
            <person name="Chen J."/>
            <person name="Huang Q."/>
            <person name="Gao D."/>
            <person name="Wang J."/>
            <person name="Lang Y."/>
            <person name="Liu T."/>
            <person name="Li B."/>
            <person name="Bai Z."/>
            <person name="Luis Goicoechea J."/>
            <person name="Liang C."/>
            <person name="Chen C."/>
            <person name="Zhang W."/>
            <person name="Sun S."/>
            <person name="Liao Y."/>
            <person name="Zhang X."/>
            <person name="Yang L."/>
            <person name="Song C."/>
            <person name="Wang M."/>
            <person name="Shi J."/>
            <person name="Liu G."/>
            <person name="Liu J."/>
            <person name="Zhou H."/>
            <person name="Zhou W."/>
            <person name="Yu Q."/>
            <person name="An N."/>
            <person name="Chen Y."/>
            <person name="Cai Q."/>
            <person name="Wang B."/>
            <person name="Liu B."/>
            <person name="Min J."/>
            <person name="Huang Y."/>
            <person name="Wu H."/>
            <person name="Li Z."/>
            <person name="Zhang Y."/>
            <person name="Yin Y."/>
            <person name="Song W."/>
            <person name="Jiang J."/>
            <person name="Jackson S.A."/>
            <person name="Wing R.A."/>
            <person name="Wang J."/>
            <person name="Chen M."/>
        </authorList>
    </citation>
    <scope>NUCLEOTIDE SEQUENCE [LARGE SCALE GENOMIC DNA]</scope>
    <source>
        <strain evidence="2">cv. IRGC 101232</strain>
    </source>
</reference>
<dbReference type="HOGENOM" id="CLU_1830319_0_0_1"/>
<dbReference type="Gramene" id="OB05G30240.1">
    <property type="protein sequence ID" value="OB05G30240.1"/>
    <property type="gene ID" value="OB05G30240"/>
</dbReference>
<keyword evidence="3" id="KW-1185">Reference proteome</keyword>
<evidence type="ECO:0000313" key="2">
    <source>
        <dbReference type="EnsemblPlants" id="OB05G30240.1"/>
    </source>
</evidence>
<reference evidence="2" key="2">
    <citation type="submission" date="2013-04" db="UniProtKB">
        <authorList>
            <consortium name="EnsemblPlants"/>
        </authorList>
    </citation>
    <scope>IDENTIFICATION</scope>
</reference>
<sequence length="141" mass="15304">MSASTPRGDTPSPSATISSTVLAIPRMAPTYSFAASLHGRTRDIDLKQFYECCSDRFCRTVYRSEDDGAGEASERAAPSIARRRYSSHPMSPLRPMRLFPYPNGEAGPRASFSACGDAKNRTASASSRLTTPSCTPWFTAL</sequence>
<organism evidence="2">
    <name type="scientific">Oryza brachyantha</name>
    <name type="common">malo sina</name>
    <dbReference type="NCBI Taxonomy" id="4533"/>
    <lineage>
        <taxon>Eukaryota</taxon>
        <taxon>Viridiplantae</taxon>
        <taxon>Streptophyta</taxon>
        <taxon>Embryophyta</taxon>
        <taxon>Tracheophyta</taxon>
        <taxon>Spermatophyta</taxon>
        <taxon>Magnoliopsida</taxon>
        <taxon>Liliopsida</taxon>
        <taxon>Poales</taxon>
        <taxon>Poaceae</taxon>
        <taxon>BOP clade</taxon>
        <taxon>Oryzoideae</taxon>
        <taxon>Oryzeae</taxon>
        <taxon>Oryzinae</taxon>
        <taxon>Oryza</taxon>
    </lineage>
</organism>
<dbReference type="EnsemblPlants" id="OB05G30240.1">
    <property type="protein sequence ID" value="OB05G30240.1"/>
    <property type="gene ID" value="OB05G30240"/>
</dbReference>
<dbReference type="Proteomes" id="UP000006038">
    <property type="component" value="Chromosome 5"/>
</dbReference>
<feature type="region of interest" description="Disordered" evidence="1">
    <location>
        <begin position="66"/>
        <end position="100"/>
    </location>
</feature>